<accession>A0A547PUI5</accession>
<dbReference type="NCBIfam" id="TIGR01681">
    <property type="entry name" value="HAD-SF-IIIC"/>
    <property type="match status" value="1"/>
</dbReference>
<evidence type="ECO:0000313" key="1">
    <source>
        <dbReference type="EMBL" id="TRD17797.1"/>
    </source>
</evidence>
<dbReference type="RefSeq" id="WP_142835180.1">
    <property type="nucleotide sequence ID" value="NZ_VFSV01000022.1"/>
</dbReference>
<gene>
    <name evidence="1" type="ORF">FEV53_12575</name>
</gene>
<dbReference type="InterPro" id="IPR010033">
    <property type="entry name" value="HAD_SF_ppase_IIIC"/>
</dbReference>
<reference evidence="1 2" key="1">
    <citation type="submission" date="2019-06" db="EMBL/GenBank/DDBJ databases">
        <title>Paenimaribius caenipelagi gen. nov., sp. nov., isolated from a tidal flat.</title>
        <authorList>
            <person name="Yoon J.-H."/>
        </authorList>
    </citation>
    <scope>NUCLEOTIDE SEQUENCE [LARGE SCALE GENOMIC DNA]</scope>
    <source>
        <strain evidence="1 2">JBTF-M29</strain>
    </source>
</reference>
<evidence type="ECO:0000313" key="2">
    <source>
        <dbReference type="Proteomes" id="UP000318590"/>
    </source>
</evidence>
<dbReference type="Gene3D" id="3.40.50.1000">
    <property type="entry name" value="HAD superfamily/HAD-like"/>
    <property type="match status" value="1"/>
</dbReference>
<dbReference type="InterPro" id="IPR036412">
    <property type="entry name" value="HAD-like_sf"/>
</dbReference>
<dbReference type="InterPro" id="IPR036514">
    <property type="entry name" value="SGNH_hydro_sf"/>
</dbReference>
<dbReference type="OrthoDB" id="9815592at2"/>
<dbReference type="AlphaFoldDB" id="A0A547PUI5"/>
<protein>
    <submittedName>
        <fullName evidence="1">HAD-IIIC family phosphatase</fullName>
    </submittedName>
</protein>
<dbReference type="SUPFAM" id="SSF56784">
    <property type="entry name" value="HAD-like"/>
    <property type="match status" value="1"/>
</dbReference>
<keyword evidence="2" id="KW-1185">Reference proteome</keyword>
<sequence length="624" mass="68327">MSDFQSIDTTNARPLSRLARLRQLRREGFGETADALRALLAEMTSPVDLDAAGGLLAAKGLPEQLASVPGFREQRIAVLGSSTLDMVPNLLRATLIREGILPRTLTTDFNQWHMEIMTGAPNLAAFQPHLTLCLLDEEAVFDGVLTPHDVDALDTRCKRFAEELADWAQRCQQLAGGRVVLSTVPLSRRRAGHLLDYAGKARLSAAWARMNADILELSERVEGVSVLDAAILSETAGICHAPDRMRQAAGHAFAPEFLTAYAEEITRLARADLGMVRKALALDLDNTLWGGVVGDAGVGALALGRMWPGTPHHELQTLARSYAAQGVILTICSKNDDDVARGALKNHPEMVLTGDDLSMISANWEPKAQNLKAQAKTLNIGTDAFVFMDDHPVERGAMREFCPEVLTVELEEDPSAYASELATCGAFNLIRLTDEDRQRTELYRAQADRAEAAVGVSLEDYLRTLDTRIVVEPLGVLNVTRITQLFGKTNQFNLTHVRYSEIALQDGTRRTYGARLSDRFGDSGLIAAITLVDQRDGSTNIENAVLSCRAFSRGVEETVMSMVLTDALHRGRTHVTGRYVPSPKNGRCATFFKDMGFVPAGDGWRHDLGDILVVPDWINATEQE</sequence>
<dbReference type="NCBIfam" id="TIGR01686">
    <property type="entry name" value="FkbH"/>
    <property type="match status" value="1"/>
</dbReference>
<organism evidence="1 2">
    <name type="scientific">Palleronia caenipelagi</name>
    <dbReference type="NCBI Taxonomy" id="2489174"/>
    <lineage>
        <taxon>Bacteria</taxon>
        <taxon>Pseudomonadati</taxon>
        <taxon>Pseudomonadota</taxon>
        <taxon>Alphaproteobacteria</taxon>
        <taxon>Rhodobacterales</taxon>
        <taxon>Roseobacteraceae</taxon>
        <taxon>Palleronia</taxon>
    </lineage>
</organism>
<comment type="caution">
    <text evidence="1">The sequence shown here is derived from an EMBL/GenBank/DDBJ whole genome shotgun (WGS) entry which is preliminary data.</text>
</comment>
<name>A0A547PUI5_9RHOB</name>
<dbReference type="Proteomes" id="UP000318590">
    <property type="component" value="Unassembled WGS sequence"/>
</dbReference>
<dbReference type="Gene3D" id="3.40.50.1110">
    <property type="entry name" value="SGNH hydrolase"/>
    <property type="match status" value="1"/>
</dbReference>
<proteinExistence type="predicted"/>
<dbReference type="EMBL" id="VFSV01000022">
    <property type="protein sequence ID" value="TRD17797.1"/>
    <property type="molecule type" value="Genomic_DNA"/>
</dbReference>
<dbReference type="InterPro" id="IPR010037">
    <property type="entry name" value="FkbH_domain"/>
</dbReference>
<dbReference type="GO" id="GO:0016788">
    <property type="term" value="F:hydrolase activity, acting on ester bonds"/>
    <property type="evidence" value="ECO:0007669"/>
    <property type="project" value="UniProtKB-ARBA"/>
</dbReference>
<dbReference type="InterPro" id="IPR023214">
    <property type="entry name" value="HAD_sf"/>
</dbReference>